<evidence type="ECO:0000313" key="2">
    <source>
        <dbReference type="EMBL" id="JAT53197.1"/>
    </source>
</evidence>
<evidence type="ECO:0000256" key="1">
    <source>
        <dbReference type="SAM" id="Phobius"/>
    </source>
</evidence>
<name>A0A1D1YEZ1_9ARAE</name>
<keyword evidence="1" id="KW-0472">Membrane</keyword>
<organism evidence="2">
    <name type="scientific">Anthurium amnicola</name>
    <dbReference type="NCBI Taxonomy" id="1678845"/>
    <lineage>
        <taxon>Eukaryota</taxon>
        <taxon>Viridiplantae</taxon>
        <taxon>Streptophyta</taxon>
        <taxon>Embryophyta</taxon>
        <taxon>Tracheophyta</taxon>
        <taxon>Spermatophyta</taxon>
        <taxon>Magnoliopsida</taxon>
        <taxon>Liliopsida</taxon>
        <taxon>Araceae</taxon>
        <taxon>Pothoideae</taxon>
        <taxon>Potheae</taxon>
        <taxon>Anthurium</taxon>
    </lineage>
</organism>
<reference evidence="2" key="1">
    <citation type="submission" date="2015-07" db="EMBL/GenBank/DDBJ databases">
        <title>Transcriptome Assembly of Anthurium amnicola.</title>
        <authorList>
            <person name="Suzuki J."/>
        </authorList>
    </citation>
    <scope>NUCLEOTIDE SEQUENCE</scope>
</reference>
<dbReference type="AlphaFoldDB" id="A0A1D1YEZ1"/>
<accession>A0A1D1YEZ1</accession>
<gene>
    <name evidence="2" type="primary">Pstpip1</name>
    <name evidence="2" type="ORF">g.4109</name>
</gene>
<dbReference type="EMBL" id="GDJX01014739">
    <property type="protein sequence ID" value="JAT53197.1"/>
    <property type="molecule type" value="Transcribed_RNA"/>
</dbReference>
<feature type="transmembrane region" description="Helical" evidence="1">
    <location>
        <begin position="200"/>
        <end position="223"/>
    </location>
</feature>
<keyword evidence="1" id="KW-0812">Transmembrane</keyword>
<proteinExistence type="predicted"/>
<sequence>MYAADNDIINRATEKLLKTKLPDRQAIVNSTNTALELLHKCEIMDPDDDAIKQFIKSVKKEKIKFRDLTNKSLKHSMQLSDHADDMALYFQAIMQSEGLSSDHYLESFENSLTDAQNLQNGAEQLQSGYRSIIEQLQEIKESCEGYQEHLEQCEKLAIEEESLLAANAPPSLTNMFAEVLDGIEDASIAVLRRSKIAKKWLIVLDIALPMVKVIVINLIDALLNGKKQEFKKQLAELQSIKNRSSRNLEITRELIKNLGNIKYHTSAFETFWSAQVTALKEIIHRFRRLPQQSQTSQLLPQTIVAIVKKYDRLKTDCSNYSMEVREILDRDAQNTD</sequence>
<keyword evidence="1" id="KW-1133">Transmembrane helix</keyword>
<protein>
    <submittedName>
        <fullName evidence="2">Proline-serine-threonine phosphatase-interacting protein 1</fullName>
    </submittedName>
</protein>